<feature type="transmembrane region" description="Helical" evidence="8">
    <location>
        <begin position="16"/>
        <end position="37"/>
    </location>
</feature>
<evidence type="ECO:0000259" key="9">
    <source>
        <dbReference type="Pfam" id="PF12019"/>
    </source>
</evidence>
<sequence>MPQPVTPQRGLSLVELLMGLAIGAIVLSLVGPAYAALTESNRQEQAARSLLEGIRHARTLAITHNRTVVMHGIDGDWGRGWRIILDINGKGPEDSANPVLVEHASDGKVPVVGNWWVSRYVRFSGLGQPLMPGRSFQAGKLHICSAREPVSRWQIVLAASGRVRLAGEKAEQALCGKAQGVRSNGRATLSASRT</sequence>
<keyword evidence="3" id="KW-0488">Methylation</keyword>
<evidence type="ECO:0000256" key="5">
    <source>
        <dbReference type="ARBA" id="ARBA00022692"/>
    </source>
</evidence>
<reference evidence="10 11" key="1">
    <citation type="submission" date="2021-06" db="EMBL/GenBank/DDBJ databases">
        <title>Updating the genus Pseudomonas: Description of 43 new species and partition of the Pseudomonas putida group.</title>
        <authorList>
            <person name="Girard L."/>
            <person name="Lood C."/>
            <person name="Vandamme P."/>
            <person name="Rokni-Zadeh H."/>
            <person name="Van Noort V."/>
            <person name="Hofte M."/>
            <person name="Lavigne R."/>
            <person name="De Mot R."/>
        </authorList>
    </citation>
    <scope>NUCLEOTIDE SEQUENCE [LARGE SCALE GENOMIC DNA]</scope>
    <source>
        <strain evidence="10 11">COR58</strain>
    </source>
</reference>
<keyword evidence="4" id="KW-0997">Cell inner membrane</keyword>
<evidence type="ECO:0000256" key="6">
    <source>
        <dbReference type="ARBA" id="ARBA00022989"/>
    </source>
</evidence>
<dbReference type="EMBL" id="JAHSTS010000001">
    <property type="protein sequence ID" value="MBV4456593.1"/>
    <property type="molecule type" value="Genomic_DNA"/>
</dbReference>
<evidence type="ECO:0000256" key="7">
    <source>
        <dbReference type="ARBA" id="ARBA00023136"/>
    </source>
</evidence>
<dbReference type="Proteomes" id="UP000765224">
    <property type="component" value="Unassembled WGS sequence"/>
</dbReference>
<keyword evidence="2" id="KW-1003">Cell membrane</keyword>
<comment type="subcellular location">
    <subcellularLocation>
        <location evidence="1">Cell inner membrane</location>
        <topology evidence="1">Single-pass membrane protein</topology>
    </subcellularLocation>
</comment>
<evidence type="ECO:0000256" key="4">
    <source>
        <dbReference type="ARBA" id="ARBA00022519"/>
    </source>
</evidence>
<keyword evidence="6 8" id="KW-1133">Transmembrane helix</keyword>
<evidence type="ECO:0000256" key="8">
    <source>
        <dbReference type="SAM" id="Phobius"/>
    </source>
</evidence>
<keyword evidence="5 8" id="KW-0812">Transmembrane</keyword>
<dbReference type="NCBIfam" id="TIGR02532">
    <property type="entry name" value="IV_pilin_GFxxxE"/>
    <property type="match status" value="1"/>
</dbReference>
<feature type="domain" description="General secretion pathway GspH" evidence="9">
    <location>
        <begin position="46"/>
        <end position="161"/>
    </location>
</feature>
<dbReference type="InterPro" id="IPR012902">
    <property type="entry name" value="N_methyl_site"/>
</dbReference>
<evidence type="ECO:0000313" key="10">
    <source>
        <dbReference type="EMBL" id="MBV4456593.1"/>
    </source>
</evidence>
<organism evidence="10 11">
    <name type="scientific">Pseudomonas ekonensis</name>
    <dbReference type="NCBI Taxonomy" id="2842353"/>
    <lineage>
        <taxon>Bacteria</taxon>
        <taxon>Pseudomonadati</taxon>
        <taxon>Pseudomonadota</taxon>
        <taxon>Gammaproteobacteria</taxon>
        <taxon>Pseudomonadales</taxon>
        <taxon>Pseudomonadaceae</taxon>
        <taxon>Pseudomonas</taxon>
    </lineage>
</organism>
<accession>A0ABS6P7Z7</accession>
<evidence type="ECO:0000256" key="1">
    <source>
        <dbReference type="ARBA" id="ARBA00004377"/>
    </source>
</evidence>
<evidence type="ECO:0000313" key="11">
    <source>
        <dbReference type="Proteomes" id="UP000765224"/>
    </source>
</evidence>
<keyword evidence="7 8" id="KW-0472">Membrane</keyword>
<dbReference type="Pfam" id="PF07963">
    <property type="entry name" value="N_methyl"/>
    <property type="match status" value="1"/>
</dbReference>
<protein>
    <submittedName>
        <fullName evidence="10">GspH/FimT family pseudopilin</fullName>
    </submittedName>
</protein>
<evidence type="ECO:0000256" key="3">
    <source>
        <dbReference type="ARBA" id="ARBA00022481"/>
    </source>
</evidence>
<comment type="caution">
    <text evidence="10">The sequence shown here is derived from an EMBL/GenBank/DDBJ whole genome shotgun (WGS) entry which is preliminary data.</text>
</comment>
<dbReference type="RefSeq" id="WP_217890535.1">
    <property type="nucleotide sequence ID" value="NZ_JAHSTS010000001.1"/>
</dbReference>
<keyword evidence="11" id="KW-1185">Reference proteome</keyword>
<name>A0ABS6P7Z7_9PSED</name>
<dbReference type="PROSITE" id="PS00409">
    <property type="entry name" value="PROKAR_NTER_METHYL"/>
    <property type="match status" value="1"/>
</dbReference>
<dbReference type="InterPro" id="IPR022346">
    <property type="entry name" value="T2SS_GspH"/>
</dbReference>
<evidence type="ECO:0000256" key="2">
    <source>
        <dbReference type="ARBA" id="ARBA00022475"/>
    </source>
</evidence>
<proteinExistence type="predicted"/>
<gene>
    <name evidence="10" type="ORF">KVG96_01315</name>
</gene>
<dbReference type="Pfam" id="PF12019">
    <property type="entry name" value="GspH"/>
    <property type="match status" value="1"/>
</dbReference>